<feature type="region of interest" description="Disordered" evidence="1">
    <location>
        <begin position="1"/>
        <end position="47"/>
    </location>
</feature>
<keyword evidence="4" id="KW-1185">Reference proteome</keyword>
<accession>A0A4V4NG36</accession>
<keyword evidence="2" id="KW-1133">Transmembrane helix</keyword>
<feature type="transmembrane region" description="Helical" evidence="2">
    <location>
        <begin position="305"/>
        <end position="327"/>
    </location>
</feature>
<keyword evidence="2" id="KW-0812">Transmembrane</keyword>
<dbReference type="AlphaFoldDB" id="A0A4V4NG36"/>
<gene>
    <name evidence="3" type="ORF">CANINC_000971</name>
</gene>
<feature type="compositionally biased region" description="Polar residues" evidence="1">
    <location>
        <begin position="26"/>
        <end position="47"/>
    </location>
</feature>
<comment type="caution">
    <text evidence="3">The sequence shown here is derived from an EMBL/GenBank/DDBJ whole genome shotgun (WGS) entry which is preliminary data.</text>
</comment>
<feature type="transmembrane region" description="Helical" evidence="2">
    <location>
        <begin position="275"/>
        <end position="298"/>
    </location>
</feature>
<keyword evidence="2" id="KW-0472">Membrane</keyword>
<organism evidence="3 4">
    <name type="scientific">Pichia inconspicua</name>
    <dbReference type="NCBI Taxonomy" id="52247"/>
    <lineage>
        <taxon>Eukaryota</taxon>
        <taxon>Fungi</taxon>
        <taxon>Dikarya</taxon>
        <taxon>Ascomycota</taxon>
        <taxon>Saccharomycotina</taxon>
        <taxon>Pichiomycetes</taxon>
        <taxon>Pichiales</taxon>
        <taxon>Pichiaceae</taxon>
        <taxon>Pichia</taxon>
    </lineage>
</organism>
<proteinExistence type="predicted"/>
<dbReference type="EMBL" id="SELW01000142">
    <property type="protein sequence ID" value="TID30460.1"/>
    <property type="molecule type" value="Genomic_DNA"/>
</dbReference>
<protein>
    <submittedName>
        <fullName evidence="3">Uncharacterized protein</fullName>
    </submittedName>
</protein>
<evidence type="ECO:0000313" key="3">
    <source>
        <dbReference type="EMBL" id="TID30460.1"/>
    </source>
</evidence>
<evidence type="ECO:0000313" key="4">
    <source>
        <dbReference type="Proteomes" id="UP000307173"/>
    </source>
</evidence>
<feature type="compositionally biased region" description="Basic residues" evidence="1">
    <location>
        <begin position="10"/>
        <end position="25"/>
    </location>
</feature>
<evidence type="ECO:0000256" key="1">
    <source>
        <dbReference type="SAM" id="MobiDB-lite"/>
    </source>
</evidence>
<evidence type="ECO:0000256" key="2">
    <source>
        <dbReference type="SAM" id="Phobius"/>
    </source>
</evidence>
<sequence>MTGPFDSLRRNSKKLKHRFSKKHGSHNQLATVTDDPQQSQHSFTYLPSSHSVPNLSSLLKRTSGKNKSSVSFDLTPETIPEFRRHTSTSRRHSVDQVGTVIDIRKKRGLSLSPPPRPVTLQIPTSVHNSQLQRHSSTFSRSDQSLQFSDSIIPFPSHASKKRVFSDSSLNVSSNRSRTRPQSLIFDDLHYRLEQGTSFYKLPASQAKSTSSLLTMTKQNVSPSFIIPRNPNIIKNRNSNITNNSNNSNDKKISKLHDETIHILETPFNSETIPDMMLSLGFFLFNFIFSIFFYLPIFIVTRFSHLSILIASFSFIVWYTNGWLWTLIPNDSTI</sequence>
<reference evidence="3 4" key="1">
    <citation type="journal article" date="2019" name="Front. Genet.">
        <title>Whole-Genome Sequencing of the Opportunistic Yeast Pathogen Candida inconspicua Uncovers Its Hybrid Origin.</title>
        <authorList>
            <person name="Mixao V."/>
            <person name="Hansen A.P."/>
            <person name="Saus E."/>
            <person name="Boekhout T."/>
            <person name="Lass-Florl C."/>
            <person name="Gabaldon T."/>
        </authorList>
    </citation>
    <scope>NUCLEOTIDE SEQUENCE [LARGE SCALE GENOMIC DNA]</scope>
    <source>
        <strain evidence="3 4">CBS 180</strain>
    </source>
</reference>
<dbReference type="Proteomes" id="UP000307173">
    <property type="component" value="Unassembled WGS sequence"/>
</dbReference>
<name>A0A4V4NG36_9ASCO</name>